<dbReference type="PANTHER" id="PTHR40866">
    <property type="entry name" value="BED-TYPE DOMAIN-CONTAINING PROTEIN"/>
    <property type="match status" value="1"/>
</dbReference>
<evidence type="ECO:0008006" key="3">
    <source>
        <dbReference type="Google" id="ProtNLM"/>
    </source>
</evidence>
<dbReference type="EMBL" id="QUTA01002182">
    <property type="protein sequence ID" value="RHY28243.1"/>
    <property type="molecule type" value="Genomic_DNA"/>
</dbReference>
<organism evidence="1 2">
    <name type="scientific">Aphanomyces astaci</name>
    <name type="common">Crayfish plague agent</name>
    <dbReference type="NCBI Taxonomy" id="112090"/>
    <lineage>
        <taxon>Eukaryota</taxon>
        <taxon>Sar</taxon>
        <taxon>Stramenopiles</taxon>
        <taxon>Oomycota</taxon>
        <taxon>Saprolegniomycetes</taxon>
        <taxon>Saprolegniales</taxon>
        <taxon>Verrucalvaceae</taxon>
        <taxon>Aphanomyces</taxon>
    </lineage>
</organism>
<dbReference type="AlphaFoldDB" id="A0A397BYY1"/>
<comment type="caution">
    <text evidence="1">The sequence shown here is derived from an EMBL/GenBank/DDBJ whole genome shotgun (WGS) entry which is preliminary data.</text>
</comment>
<name>A0A397BYY1_APHAT</name>
<dbReference type="PANTHER" id="PTHR40866:SF1">
    <property type="entry name" value="BED-TYPE DOMAIN-CONTAINING PROTEIN"/>
    <property type="match status" value="1"/>
</dbReference>
<feature type="non-terminal residue" evidence="1">
    <location>
        <position position="215"/>
    </location>
</feature>
<accession>A0A397BYY1</accession>
<evidence type="ECO:0000313" key="1">
    <source>
        <dbReference type="EMBL" id="RHY28243.1"/>
    </source>
</evidence>
<sequence>MDQWLHPHVAVLATFPNDSLRGYEKVLLAMPTMNDEDSRSAAAHVEYLDFVLGVYGKHRRNVVAWIGENCSTNRAIARLAGDPMIDCVSHSYNLFIGDVLEEHKDLLVAVNAIMKKLINIIPSAKFRCFTHFQPMQRNQTRSSSSVACWLDTSSSCPSAPLIGVNEIDNLLLSVRQDQNICLLLAKLTDLNSVNLELKDEAITLADVRGLFDEVV</sequence>
<evidence type="ECO:0000313" key="2">
    <source>
        <dbReference type="Proteomes" id="UP000266239"/>
    </source>
</evidence>
<gene>
    <name evidence="1" type="ORF">DYB25_013144</name>
</gene>
<reference evidence="1 2" key="1">
    <citation type="submission" date="2018-08" db="EMBL/GenBank/DDBJ databases">
        <title>Aphanomyces genome sequencing and annotation.</title>
        <authorList>
            <person name="Minardi D."/>
            <person name="Oidtmann B."/>
            <person name="Van Der Giezen M."/>
            <person name="Studholme D.J."/>
        </authorList>
    </citation>
    <scope>NUCLEOTIDE SEQUENCE [LARGE SCALE GENOMIC DNA]</scope>
    <source>
        <strain evidence="1 2">Yx</strain>
    </source>
</reference>
<dbReference type="Proteomes" id="UP000266239">
    <property type="component" value="Unassembled WGS sequence"/>
</dbReference>
<protein>
    <recommendedName>
        <fullName evidence="3">DUF659 domain-containing protein</fullName>
    </recommendedName>
</protein>
<proteinExistence type="predicted"/>